<evidence type="ECO:0000313" key="2">
    <source>
        <dbReference type="Proteomes" id="UP000005824"/>
    </source>
</evidence>
<evidence type="ECO:0000313" key="1">
    <source>
        <dbReference type="EMBL" id="EDY20771.1"/>
    </source>
</evidence>
<sequence>MSAWKDYVTAALLGSGKSALPALPSSLQAALGDTETMDAESRFLTHAGAIALWRRAGWKPLHHETAVVAAESESTAPLSRASMGHLRAMLAGRCLSALPEWLGEVARSRRHVPPELLPALLDRARQERVLRSLVISAGGQRALWLAAQNPLWSFGESALPESWETGGRDQRLAILRCWRAETPAMARAKVEEVWAAEPADIRTALVAELATNLSEEDTPFLERLLDDRSKEARRAVIDLLARLPASPFVARMTARVTPLLHFTKGGLLSRATLEVTLPGDPDAAATRDGLDPKAFGQQKILGEKAVLLVLMLSAVPLRHWTEAFQQTPEALLKAVQKSEFARALATGWAWAALRQRDATWAEALLDGGVAPHGEFLPAKPLLIVLPDAARAVRLAALLREGALTKKDTTRWQEFTDLLSTLPGHLPPALARDLLAVLRKECADGLPWHLRSLAESFLLRLPPAMLGEAAQGWPIDQEGVAPLVEILSFRHDALTALTPS</sequence>
<dbReference type="EMBL" id="ABVL01000004">
    <property type="protein sequence ID" value="EDY20771.1"/>
    <property type="molecule type" value="Genomic_DNA"/>
</dbReference>
<proteinExistence type="predicted"/>
<keyword evidence="2" id="KW-1185">Reference proteome</keyword>
<comment type="caution">
    <text evidence="1">The sequence shown here is derived from an EMBL/GenBank/DDBJ whole genome shotgun (WGS) entry which is preliminary data.</text>
</comment>
<dbReference type="Proteomes" id="UP000005824">
    <property type="component" value="Unassembled WGS sequence"/>
</dbReference>
<dbReference type="RefSeq" id="WP_006979293.1">
    <property type="nucleotide sequence ID" value="NZ_ABVL01000004.1"/>
</dbReference>
<dbReference type="InParanoid" id="B4CZ80"/>
<dbReference type="AlphaFoldDB" id="B4CZ80"/>
<name>B4CZ80_9BACT</name>
<gene>
    <name evidence="1" type="ORF">CfE428DRAFT_1968</name>
</gene>
<dbReference type="eggNOG" id="COG5094">
    <property type="taxonomic scope" value="Bacteria"/>
</dbReference>
<protein>
    <submittedName>
        <fullName evidence="1">Uncharacterized protein</fullName>
    </submittedName>
</protein>
<organism evidence="1 2">
    <name type="scientific">Chthoniobacter flavus Ellin428</name>
    <dbReference type="NCBI Taxonomy" id="497964"/>
    <lineage>
        <taxon>Bacteria</taxon>
        <taxon>Pseudomonadati</taxon>
        <taxon>Verrucomicrobiota</taxon>
        <taxon>Spartobacteria</taxon>
        <taxon>Chthoniobacterales</taxon>
        <taxon>Chthoniobacteraceae</taxon>
        <taxon>Chthoniobacter</taxon>
    </lineage>
</organism>
<reference evidence="1 2" key="1">
    <citation type="journal article" date="2011" name="J. Bacteriol.">
        <title>Genome sequence of Chthoniobacter flavus Ellin428, an aerobic heterotrophic soil bacterium.</title>
        <authorList>
            <person name="Kant R."/>
            <person name="van Passel M.W."/>
            <person name="Palva A."/>
            <person name="Lucas S."/>
            <person name="Lapidus A."/>
            <person name="Glavina Del Rio T."/>
            <person name="Dalin E."/>
            <person name="Tice H."/>
            <person name="Bruce D."/>
            <person name="Goodwin L."/>
            <person name="Pitluck S."/>
            <person name="Larimer F.W."/>
            <person name="Land M.L."/>
            <person name="Hauser L."/>
            <person name="Sangwan P."/>
            <person name="de Vos W.M."/>
            <person name="Janssen P.H."/>
            <person name="Smidt H."/>
        </authorList>
    </citation>
    <scope>NUCLEOTIDE SEQUENCE [LARGE SCALE GENOMIC DNA]</scope>
    <source>
        <strain evidence="1 2">Ellin428</strain>
    </source>
</reference>
<dbReference type="InterPro" id="IPR043746">
    <property type="entry name" value="DUF5691"/>
</dbReference>
<dbReference type="STRING" id="497964.CfE428DRAFT_1968"/>
<accession>B4CZ80</accession>
<dbReference type="Pfam" id="PF18944">
    <property type="entry name" value="DUF5691"/>
    <property type="match status" value="1"/>
</dbReference>